<proteinExistence type="predicted"/>
<name>A0A6A6DK63_9PEZI</name>
<keyword evidence="3" id="KW-1185">Reference proteome</keyword>
<feature type="region of interest" description="Disordered" evidence="1">
    <location>
        <begin position="140"/>
        <end position="160"/>
    </location>
</feature>
<evidence type="ECO:0000256" key="1">
    <source>
        <dbReference type="SAM" id="MobiDB-lite"/>
    </source>
</evidence>
<dbReference type="Proteomes" id="UP000800200">
    <property type="component" value="Unassembled WGS sequence"/>
</dbReference>
<dbReference type="AlphaFoldDB" id="A0A6A6DK63"/>
<organism evidence="2 3">
    <name type="scientific">Zopfia rhizophila CBS 207.26</name>
    <dbReference type="NCBI Taxonomy" id="1314779"/>
    <lineage>
        <taxon>Eukaryota</taxon>
        <taxon>Fungi</taxon>
        <taxon>Dikarya</taxon>
        <taxon>Ascomycota</taxon>
        <taxon>Pezizomycotina</taxon>
        <taxon>Dothideomycetes</taxon>
        <taxon>Dothideomycetes incertae sedis</taxon>
        <taxon>Zopfiaceae</taxon>
        <taxon>Zopfia</taxon>
    </lineage>
</organism>
<protein>
    <submittedName>
        <fullName evidence="2">Uncharacterized protein</fullName>
    </submittedName>
</protein>
<sequence length="160" mass="18817">MAWPHPSLGTCIRRVEVKTNTQWIQDYHGLWIEHRDFQSLSVEQKEKRLESANELYFNTYLAQFRLVLGNRSLPHLEYLDWKDSTFLERPFFNSLVCSSVKHLKLSEVCAAEDFEVEVPPSGMWPLRSLEIEMHLAQGVRKRRGEASDVHRKDQESSEDQ</sequence>
<dbReference type="OrthoDB" id="3257981at2759"/>
<evidence type="ECO:0000313" key="2">
    <source>
        <dbReference type="EMBL" id="KAF2179904.1"/>
    </source>
</evidence>
<accession>A0A6A6DK63</accession>
<reference evidence="2" key="1">
    <citation type="journal article" date="2020" name="Stud. Mycol.">
        <title>101 Dothideomycetes genomes: a test case for predicting lifestyles and emergence of pathogens.</title>
        <authorList>
            <person name="Haridas S."/>
            <person name="Albert R."/>
            <person name="Binder M."/>
            <person name="Bloem J."/>
            <person name="Labutti K."/>
            <person name="Salamov A."/>
            <person name="Andreopoulos B."/>
            <person name="Baker S."/>
            <person name="Barry K."/>
            <person name="Bills G."/>
            <person name="Bluhm B."/>
            <person name="Cannon C."/>
            <person name="Castanera R."/>
            <person name="Culley D."/>
            <person name="Daum C."/>
            <person name="Ezra D."/>
            <person name="Gonzalez J."/>
            <person name="Henrissat B."/>
            <person name="Kuo A."/>
            <person name="Liang C."/>
            <person name="Lipzen A."/>
            <person name="Lutzoni F."/>
            <person name="Magnuson J."/>
            <person name="Mondo S."/>
            <person name="Nolan M."/>
            <person name="Ohm R."/>
            <person name="Pangilinan J."/>
            <person name="Park H.-J."/>
            <person name="Ramirez L."/>
            <person name="Alfaro M."/>
            <person name="Sun H."/>
            <person name="Tritt A."/>
            <person name="Yoshinaga Y."/>
            <person name="Zwiers L.-H."/>
            <person name="Turgeon B."/>
            <person name="Goodwin S."/>
            <person name="Spatafora J."/>
            <person name="Crous P."/>
            <person name="Grigoriev I."/>
        </authorList>
    </citation>
    <scope>NUCLEOTIDE SEQUENCE</scope>
    <source>
        <strain evidence="2">CBS 207.26</strain>
    </source>
</reference>
<gene>
    <name evidence="2" type="ORF">K469DRAFT_693781</name>
</gene>
<feature type="compositionally biased region" description="Basic and acidic residues" evidence="1">
    <location>
        <begin position="144"/>
        <end position="160"/>
    </location>
</feature>
<dbReference type="EMBL" id="ML994662">
    <property type="protein sequence ID" value="KAF2179904.1"/>
    <property type="molecule type" value="Genomic_DNA"/>
</dbReference>
<evidence type="ECO:0000313" key="3">
    <source>
        <dbReference type="Proteomes" id="UP000800200"/>
    </source>
</evidence>